<name>A0A5B7FN63_PORTR</name>
<keyword evidence="2" id="KW-1185">Reference proteome</keyword>
<organism evidence="1 2">
    <name type="scientific">Portunus trituberculatus</name>
    <name type="common">Swimming crab</name>
    <name type="synonym">Neptunus trituberculatus</name>
    <dbReference type="NCBI Taxonomy" id="210409"/>
    <lineage>
        <taxon>Eukaryota</taxon>
        <taxon>Metazoa</taxon>
        <taxon>Ecdysozoa</taxon>
        <taxon>Arthropoda</taxon>
        <taxon>Crustacea</taxon>
        <taxon>Multicrustacea</taxon>
        <taxon>Malacostraca</taxon>
        <taxon>Eumalacostraca</taxon>
        <taxon>Eucarida</taxon>
        <taxon>Decapoda</taxon>
        <taxon>Pleocyemata</taxon>
        <taxon>Brachyura</taxon>
        <taxon>Eubrachyura</taxon>
        <taxon>Portunoidea</taxon>
        <taxon>Portunidae</taxon>
        <taxon>Portuninae</taxon>
        <taxon>Portunus</taxon>
    </lineage>
</organism>
<dbReference type="EMBL" id="VSRR010007314">
    <property type="protein sequence ID" value="MPC46659.1"/>
    <property type="molecule type" value="Genomic_DNA"/>
</dbReference>
<protein>
    <submittedName>
        <fullName evidence="1">Uncharacterized protein</fullName>
    </submittedName>
</protein>
<evidence type="ECO:0000313" key="1">
    <source>
        <dbReference type="EMBL" id="MPC46659.1"/>
    </source>
</evidence>
<gene>
    <name evidence="1" type="ORF">E2C01_040384</name>
</gene>
<dbReference type="Proteomes" id="UP000324222">
    <property type="component" value="Unassembled WGS sequence"/>
</dbReference>
<sequence length="112" mass="12037">MPDLCWGNQTPETRAPPPSLIWWPPGSRAGRARDRLLCLADFGCILSVRGHNLRVWLRQSEKSLGKCHDNGSQSIARGDTLEVLHGKYISVSHSSVTSDAGMTQAVGGGASP</sequence>
<dbReference type="AlphaFoldDB" id="A0A5B7FN63"/>
<reference evidence="1 2" key="1">
    <citation type="submission" date="2019-05" db="EMBL/GenBank/DDBJ databases">
        <title>Another draft genome of Portunus trituberculatus and its Hox gene families provides insights of decapod evolution.</title>
        <authorList>
            <person name="Jeong J.-H."/>
            <person name="Song I."/>
            <person name="Kim S."/>
            <person name="Choi T."/>
            <person name="Kim D."/>
            <person name="Ryu S."/>
            <person name="Kim W."/>
        </authorList>
    </citation>
    <scope>NUCLEOTIDE SEQUENCE [LARGE SCALE GENOMIC DNA]</scope>
    <source>
        <tissue evidence="1">Muscle</tissue>
    </source>
</reference>
<comment type="caution">
    <text evidence="1">The sequence shown here is derived from an EMBL/GenBank/DDBJ whole genome shotgun (WGS) entry which is preliminary data.</text>
</comment>
<proteinExistence type="predicted"/>
<accession>A0A5B7FN63</accession>
<evidence type="ECO:0000313" key="2">
    <source>
        <dbReference type="Proteomes" id="UP000324222"/>
    </source>
</evidence>